<keyword evidence="2" id="KW-1185">Reference proteome</keyword>
<comment type="caution">
    <text evidence="1">The sequence shown here is derived from an EMBL/GenBank/DDBJ whole genome shotgun (WGS) entry which is preliminary data.</text>
</comment>
<organism evidence="1 2">
    <name type="scientific">Planococcus shenhongbingii</name>
    <dbReference type="NCBI Taxonomy" id="3058398"/>
    <lineage>
        <taxon>Bacteria</taxon>
        <taxon>Bacillati</taxon>
        <taxon>Bacillota</taxon>
        <taxon>Bacilli</taxon>
        <taxon>Bacillales</taxon>
        <taxon>Caryophanaceae</taxon>
        <taxon>Planococcus</taxon>
    </lineage>
</organism>
<dbReference type="SUPFAM" id="SSF51182">
    <property type="entry name" value="RmlC-like cupins"/>
    <property type="match status" value="1"/>
</dbReference>
<dbReference type="Proteomes" id="UP001172142">
    <property type="component" value="Unassembled WGS sequence"/>
</dbReference>
<dbReference type="EMBL" id="JAUJWU010000001">
    <property type="protein sequence ID" value="MDN7245064.1"/>
    <property type="molecule type" value="Genomic_DNA"/>
</dbReference>
<protein>
    <recommendedName>
        <fullName evidence="3">Cupin domain-containing protein</fullName>
    </recommendedName>
</protein>
<name>A0ABT8NB00_9BACL</name>
<proteinExistence type="predicted"/>
<dbReference type="Gene3D" id="2.60.120.10">
    <property type="entry name" value="Jelly Rolls"/>
    <property type="match status" value="1"/>
</dbReference>
<evidence type="ECO:0008006" key="3">
    <source>
        <dbReference type="Google" id="ProtNLM"/>
    </source>
</evidence>
<accession>A0ABT8NB00</accession>
<sequence>MELMKTSFYLNDKAKHIQQVLNFEKTKIINIQLRQGETIPEHEVDADVVIIVKSGKVKFVIEGQPAEVSTERILYMVPHEKHSLTAIEASDLIVMQIKR</sequence>
<dbReference type="InterPro" id="IPR011051">
    <property type="entry name" value="RmlC_Cupin_sf"/>
</dbReference>
<dbReference type="RefSeq" id="WP_301855595.1">
    <property type="nucleotide sequence ID" value="NZ_JAUJWU010000001.1"/>
</dbReference>
<evidence type="ECO:0000313" key="1">
    <source>
        <dbReference type="EMBL" id="MDN7245064.1"/>
    </source>
</evidence>
<gene>
    <name evidence="1" type="ORF">QWY13_06085</name>
</gene>
<evidence type="ECO:0000313" key="2">
    <source>
        <dbReference type="Proteomes" id="UP001172142"/>
    </source>
</evidence>
<dbReference type="InterPro" id="IPR014710">
    <property type="entry name" value="RmlC-like_jellyroll"/>
</dbReference>
<reference evidence="1 2" key="1">
    <citation type="submission" date="2023-07" db="EMBL/GenBank/DDBJ databases">
        <title>Novel species in genus Planococcus.</title>
        <authorList>
            <person name="Ning S."/>
        </authorList>
    </citation>
    <scope>NUCLEOTIDE SEQUENCE [LARGE SCALE GENOMIC DNA]</scope>
    <source>
        <strain evidence="1 2">N017</strain>
    </source>
</reference>